<evidence type="ECO:0000256" key="2">
    <source>
        <dbReference type="SAM" id="SignalP"/>
    </source>
</evidence>
<keyword evidence="2" id="KW-0732">Signal</keyword>
<reference evidence="3" key="1">
    <citation type="journal article" date="2017" name="Appl. Environ. Microbiol.">
        <title>Microdiversification of a pelagic Polynucleobacter species is mainly driven by acquisition of genomic islands from a partially interspecific gene pool.</title>
        <authorList>
            <person name="Hoetzinger M."/>
            <person name="Hahn M.W."/>
            <person name="Jezberova J."/>
            <person name="Schmidt J."/>
            <person name="Koll U."/>
        </authorList>
    </citation>
    <scope>NUCLEOTIDE SEQUENCE</scope>
    <source>
        <strain evidence="3">MWH-RechtKol4</strain>
    </source>
</reference>
<gene>
    <name evidence="3" type="ORF">AOC25_07160</name>
</gene>
<organism evidence="3 4">
    <name type="scientific">Polynucleobacter asymbioticus</name>
    <dbReference type="NCBI Taxonomy" id="576611"/>
    <lineage>
        <taxon>Bacteria</taxon>
        <taxon>Pseudomonadati</taxon>
        <taxon>Pseudomonadota</taxon>
        <taxon>Betaproteobacteria</taxon>
        <taxon>Burkholderiales</taxon>
        <taxon>Burkholderiaceae</taxon>
        <taxon>Polynucleobacter</taxon>
    </lineage>
</organism>
<dbReference type="EMBL" id="CP015017">
    <property type="protein sequence ID" value="APC01407.1"/>
    <property type="molecule type" value="Genomic_DNA"/>
</dbReference>
<dbReference type="Proteomes" id="UP000182060">
    <property type="component" value="Chromosome"/>
</dbReference>
<dbReference type="AlphaFoldDB" id="A0AAC9NIT8"/>
<sequence>MSINRIVLFGLLSFTISQLVYANDSAVDADKASVIPVQKNSSVVNGASKEDSAASSEQFPSLSQADVKKAPPKDASLNLTGNGGSTNRSAGGNAMLRKRFTF</sequence>
<feature type="signal peptide" evidence="2">
    <location>
        <begin position="1"/>
        <end position="22"/>
    </location>
</feature>
<dbReference type="RefSeq" id="WP_071539412.1">
    <property type="nucleotide sequence ID" value="NZ_CP015016.1"/>
</dbReference>
<feature type="compositionally biased region" description="Polar residues" evidence="1">
    <location>
        <begin position="53"/>
        <end position="64"/>
    </location>
</feature>
<evidence type="ECO:0000256" key="1">
    <source>
        <dbReference type="SAM" id="MobiDB-lite"/>
    </source>
</evidence>
<protein>
    <submittedName>
        <fullName evidence="3">Uncharacterized protein</fullName>
    </submittedName>
</protein>
<name>A0AAC9NIT8_9BURK</name>
<accession>A0AAC9NIT8</accession>
<feature type="chain" id="PRO_5042050743" evidence="2">
    <location>
        <begin position="23"/>
        <end position="102"/>
    </location>
</feature>
<feature type="compositionally biased region" description="Polar residues" evidence="1">
    <location>
        <begin position="77"/>
        <end position="90"/>
    </location>
</feature>
<evidence type="ECO:0000313" key="4">
    <source>
        <dbReference type="Proteomes" id="UP000182060"/>
    </source>
</evidence>
<feature type="region of interest" description="Disordered" evidence="1">
    <location>
        <begin position="45"/>
        <end position="102"/>
    </location>
</feature>
<evidence type="ECO:0000313" key="3">
    <source>
        <dbReference type="EMBL" id="APC01407.1"/>
    </source>
</evidence>
<proteinExistence type="predicted"/>